<protein>
    <submittedName>
        <fullName evidence="2">Uncharacterized protein</fullName>
    </submittedName>
</protein>
<comment type="caution">
    <text evidence="2">The sequence shown here is derived from an EMBL/GenBank/DDBJ whole genome shotgun (WGS) entry which is preliminary data.</text>
</comment>
<proteinExistence type="predicted"/>
<dbReference type="Proteomes" id="UP001183643">
    <property type="component" value="Unassembled WGS sequence"/>
</dbReference>
<gene>
    <name evidence="2" type="ORF">J2S41_003970</name>
</gene>
<feature type="region of interest" description="Disordered" evidence="1">
    <location>
        <begin position="112"/>
        <end position="132"/>
    </location>
</feature>
<dbReference type="RefSeq" id="WP_310369392.1">
    <property type="nucleotide sequence ID" value="NZ_JAVDYB010000001.1"/>
</dbReference>
<name>A0AAE3YQ31_9ACTN</name>
<evidence type="ECO:0000256" key="1">
    <source>
        <dbReference type="SAM" id="MobiDB-lite"/>
    </source>
</evidence>
<reference evidence="2" key="1">
    <citation type="submission" date="2023-07" db="EMBL/GenBank/DDBJ databases">
        <title>Sequencing the genomes of 1000 actinobacteria strains.</title>
        <authorList>
            <person name="Klenk H.-P."/>
        </authorList>
    </citation>
    <scope>NUCLEOTIDE SEQUENCE</scope>
    <source>
        <strain evidence="2">DSM 44707</strain>
    </source>
</reference>
<keyword evidence="3" id="KW-1185">Reference proteome</keyword>
<accession>A0AAE3YQ31</accession>
<organism evidence="2 3">
    <name type="scientific">Catenuloplanes atrovinosus</name>
    <dbReference type="NCBI Taxonomy" id="137266"/>
    <lineage>
        <taxon>Bacteria</taxon>
        <taxon>Bacillati</taxon>
        <taxon>Actinomycetota</taxon>
        <taxon>Actinomycetes</taxon>
        <taxon>Micromonosporales</taxon>
        <taxon>Micromonosporaceae</taxon>
        <taxon>Catenuloplanes</taxon>
    </lineage>
</organism>
<evidence type="ECO:0000313" key="3">
    <source>
        <dbReference type="Proteomes" id="UP001183643"/>
    </source>
</evidence>
<dbReference type="AlphaFoldDB" id="A0AAE3YQ31"/>
<evidence type="ECO:0000313" key="2">
    <source>
        <dbReference type="EMBL" id="MDR7277192.1"/>
    </source>
</evidence>
<dbReference type="EMBL" id="JAVDYB010000001">
    <property type="protein sequence ID" value="MDR7277192.1"/>
    <property type="molecule type" value="Genomic_DNA"/>
</dbReference>
<sequence>MQRAENRLWYVDLFRDEVFIFNGRAVTPCAIPFAINPATIVDYVRDASRCDQPVVAWSGKHTYRVAQRYGRHVLTATSTYHPHADKPKWTTPRGCRPGRRVEIPRVTTAAAGAVPAQRQIRMSEGQHMRQRP</sequence>